<accession>A0A438GXM4</accession>
<dbReference type="Proteomes" id="UP000288805">
    <property type="component" value="Unassembled WGS sequence"/>
</dbReference>
<proteinExistence type="predicted"/>
<evidence type="ECO:0008006" key="3">
    <source>
        <dbReference type="Google" id="ProtNLM"/>
    </source>
</evidence>
<name>A0A438GXM4_VITVI</name>
<reference evidence="1 2" key="1">
    <citation type="journal article" date="2018" name="PLoS Genet.">
        <title>Population sequencing reveals clonal diversity and ancestral inbreeding in the grapevine cultivar Chardonnay.</title>
        <authorList>
            <person name="Roach M.J."/>
            <person name="Johnson D.L."/>
            <person name="Bohlmann J."/>
            <person name="van Vuuren H.J."/>
            <person name="Jones S.J."/>
            <person name="Pretorius I.S."/>
            <person name="Schmidt S.A."/>
            <person name="Borneman A.R."/>
        </authorList>
    </citation>
    <scope>NUCLEOTIDE SEQUENCE [LARGE SCALE GENOMIC DNA]</scope>
    <source>
        <strain evidence="2">cv. Chardonnay</strain>
        <tissue evidence="1">Leaf</tissue>
    </source>
</reference>
<organism evidence="1 2">
    <name type="scientific">Vitis vinifera</name>
    <name type="common">Grape</name>
    <dbReference type="NCBI Taxonomy" id="29760"/>
    <lineage>
        <taxon>Eukaryota</taxon>
        <taxon>Viridiplantae</taxon>
        <taxon>Streptophyta</taxon>
        <taxon>Embryophyta</taxon>
        <taxon>Tracheophyta</taxon>
        <taxon>Spermatophyta</taxon>
        <taxon>Magnoliopsida</taxon>
        <taxon>eudicotyledons</taxon>
        <taxon>Gunneridae</taxon>
        <taxon>Pentapetalae</taxon>
        <taxon>rosids</taxon>
        <taxon>Vitales</taxon>
        <taxon>Vitaceae</taxon>
        <taxon>Viteae</taxon>
        <taxon>Vitis</taxon>
    </lineage>
</organism>
<sequence length="229" mass="26398">MRGQYVTLFVGYDPRIGGRLVRGSDQYSQIGQPSIRRDMDLQYAIVDQLAEITDTLASLKDGSTPHDSTIPPLPPSSHTIQQDHVVPGSHHHQFNQLHRLGHLFCMGKLRLHHIYCGTYTDAVMSWNGYDDFPVVTLPVEFHMSDIEIYTRIGCSRIHLQLYNAIMCEHRLDEAHMIMLFSLSLSGVVHHWFATLDLSQCRTWNDLAQEFVRQYSFNTVMDVSWRELEP</sequence>
<dbReference type="EMBL" id="QGNW01000320">
    <property type="protein sequence ID" value="RVW76945.1"/>
    <property type="molecule type" value="Genomic_DNA"/>
</dbReference>
<dbReference type="AlphaFoldDB" id="A0A438GXM4"/>
<protein>
    <recommendedName>
        <fullName evidence="3">Retrotransposon gag domain-containing protein</fullName>
    </recommendedName>
</protein>
<evidence type="ECO:0000313" key="1">
    <source>
        <dbReference type="EMBL" id="RVW76945.1"/>
    </source>
</evidence>
<gene>
    <name evidence="1" type="ORF">CK203_055560</name>
</gene>
<evidence type="ECO:0000313" key="2">
    <source>
        <dbReference type="Proteomes" id="UP000288805"/>
    </source>
</evidence>
<comment type="caution">
    <text evidence="1">The sequence shown here is derived from an EMBL/GenBank/DDBJ whole genome shotgun (WGS) entry which is preliminary data.</text>
</comment>